<organism evidence="1 2">
    <name type="scientific">Suillus luteus UH-Slu-Lm8-n1</name>
    <dbReference type="NCBI Taxonomy" id="930992"/>
    <lineage>
        <taxon>Eukaryota</taxon>
        <taxon>Fungi</taxon>
        <taxon>Dikarya</taxon>
        <taxon>Basidiomycota</taxon>
        <taxon>Agaricomycotina</taxon>
        <taxon>Agaricomycetes</taxon>
        <taxon>Agaricomycetidae</taxon>
        <taxon>Boletales</taxon>
        <taxon>Suillineae</taxon>
        <taxon>Suillaceae</taxon>
        <taxon>Suillus</taxon>
    </lineage>
</organism>
<reference evidence="2" key="2">
    <citation type="submission" date="2015-01" db="EMBL/GenBank/DDBJ databases">
        <title>Evolutionary Origins and Diversification of the Mycorrhizal Mutualists.</title>
        <authorList>
            <consortium name="DOE Joint Genome Institute"/>
            <consortium name="Mycorrhizal Genomics Consortium"/>
            <person name="Kohler A."/>
            <person name="Kuo A."/>
            <person name="Nagy L.G."/>
            <person name="Floudas D."/>
            <person name="Copeland A."/>
            <person name="Barry K.W."/>
            <person name="Cichocki N."/>
            <person name="Veneault-Fourrey C."/>
            <person name="LaButti K."/>
            <person name="Lindquist E.A."/>
            <person name="Lipzen A."/>
            <person name="Lundell T."/>
            <person name="Morin E."/>
            <person name="Murat C."/>
            <person name="Riley R."/>
            <person name="Ohm R."/>
            <person name="Sun H."/>
            <person name="Tunlid A."/>
            <person name="Henrissat B."/>
            <person name="Grigoriev I.V."/>
            <person name="Hibbett D.S."/>
            <person name="Martin F."/>
        </authorList>
    </citation>
    <scope>NUCLEOTIDE SEQUENCE [LARGE SCALE GENOMIC DNA]</scope>
    <source>
        <strain evidence="2">UH-Slu-Lm8-n1</strain>
    </source>
</reference>
<sequence>MVTLTMRIDTIHALTVHLPNHYLPRDPISSEQQMEGGAPNTKCNLIQHWPVDSASGWQSQESINSPDETADLEPDDLMNSFVKAEDLELVGKLLRKLIDQWFP</sequence>
<dbReference type="Proteomes" id="UP000054485">
    <property type="component" value="Unassembled WGS sequence"/>
</dbReference>
<reference evidence="1 2" key="1">
    <citation type="submission" date="2014-04" db="EMBL/GenBank/DDBJ databases">
        <authorList>
            <consortium name="DOE Joint Genome Institute"/>
            <person name="Kuo A."/>
            <person name="Ruytinx J."/>
            <person name="Rineau F."/>
            <person name="Colpaert J."/>
            <person name="Kohler A."/>
            <person name="Nagy L.G."/>
            <person name="Floudas D."/>
            <person name="Copeland A."/>
            <person name="Barry K.W."/>
            <person name="Cichocki N."/>
            <person name="Veneault-Fourrey C."/>
            <person name="LaButti K."/>
            <person name="Lindquist E.A."/>
            <person name="Lipzen A."/>
            <person name="Lundell T."/>
            <person name="Morin E."/>
            <person name="Murat C."/>
            <person name="Sun H."/>
            <person name="Tunlid A."/>
            <person name="Henrissat B."/>
            <person name="Grigoriev I.V."/>
            <person name="Hibbett D.S."/>
            <person name="Martin F."/>
            <person name="Nordberg H.P."/>
            <person name="Cantor M.N."/>
            <person name="Hua S.X."/>
        </authorList>
    </citation>
    <scope>NUCLEOTIDE SEQUENCE [LARGE SCALE GENOMIC DNA]</scope>
    <source>
        <strain evidence="1 2">UH-Slu-Lm8-n1</strain>
    </source>
</reference>
<protein>
    <submittedName>
        <fullName evidence="1">Uncharacterized protein</fullName>
    </submittedName>
</protein>
<dbReference type="InParanoid" id="A0A0D0BDB1"/>
<dbReference type="HOGENOM" id="CLU_2265491_0_0_1"/>
<dbReference type="EMBL" id="KN835271">
    <property type="protein sequence ID" value="KIK41368.1"/>
    <property type="molecule type" value="Genomic_DNA"/>
</dbReference>
<dbReference type="AlphaFoldDB" id="A0A0D0BDB1"/>
<accession>A0A0D0BDB1</accession>
<evidence type="ECO:0000313" key="1">
    <source>
        <dbReference type="EMBL" id="KIK41368.1"/>
    </source>
</evidence>
<evidence type="ECO:0000313" key="2">
    <source>
        <dbReference type="Proteomes" id="UP000054485"/>
    </source>
</evidence>
<keyword evidence="2" id="KW-1185">Reference proteome</keyword>
<gene>
    <name evidence="1" type="ORF">CY34DRAFT_214467</name>
</gene>
<proteinExistence type="predicted"/>
<name>A0A0D0BDB1_9AGAM</name>
<dbReference type="OrthoDB" id="10413544at2759"/>